<dbReference type="AlphaFoldDB" id="A0A358HYM0"/>
<dbReference type="InterPro" id="IPR002491">
    <property type="entry name" value="ABC_transptr_periplasmic_BD"/>
</dbReference>
<evidence type="ECO:0000313" key="4">
    <source>
        <dbReference type="EMBL" id="HCW67215.1"/>
    </source>
</evidence>
<sequence>MILNRFLSFLVATVIGTSIAEASETVTLIDVSGREVTVEVPVKHMILGEGRFLPSIGILDPENPVRWIAGMMGEFKQLDPASFAQYQAKFPEIDDIPLIGRSNEATFSTEKAITVEPDVAIFGLSGGHGPGSSSHTVLSQLGAAHIPVVMIDFRSKPFENTPKSIRLLGKLMGKEDQAEAFIEFYTKNLAKVTDRTKDMTDKPNVFLESRVGLQDHCCEAMGNEMIGKFVQVAGGTNIFADDIPGVISQISVEKLLVTQPDIYVTTAVGSNGLDAEQNEKRIVLGASTNAESARKSLAHSMKRVGLPELDAVKSGHVYSVWHHVYNNPINVAALQAMAKWFHPTEFADLDPNATLSEFFERFQAVDLNGVYWIGLDQASSL</sequence>
<dbReference type="STRING" id="168935.AUP42_17945"/>
<dbReference type="InterPro" id="IPR050902">
    <property type="entry name" value="ABC_Transporter_SBP"/>
</dbReference>
<dbReference type="PANTHER" id="PTHR30535:SF34">
    <property type="entry name" value="MOLYBDATE-BINDING PROTEIN MOLA"/>
    <property type="match status" value="1"/>
</dbReference>
<name>A0A358HYM0_9PROT</name>
<dbReference type="Gene3D" id="3.40.50.1980">
    <property type="entry name" value="Nitrogenase molybdenum iron protein domain"/>
    <property type="match status" value="2"/>
</dbReference>
<comment type="caution">
    <text evidence="3">The sequence shown here is derived from an EMBL/GenBank/DDBJ whole genome shotgun (WGS) entry which is preliminary data.</text>
</comment>
<feature type="signal peptide" evidence="1">
    <location>
        <begin position="1"/>
        <end position="22"/>
    </location>
</feature>
<dbReference type="EMBL" id="DOOG01000165">
    <property type="protein sequence ID" value="HBV00278.1"/>
    <property type="molecule type" value="Genomic_DNA"/>
</dbReference>
<dbReference type="PROSITE" id="PS50983">
    <property type="entry name" value="FE_B12_PBP"/>
    <property type="match status" value="1"/>
</dbReference>
<feature type="chain" id="PRO_5044074198" evidence="1">
    <location>
        <begin position="23"/>
        <end position="381"/>
    </location>
</feature>
<evidence type="ECO:0000313" key="5">
    <source>
        <dbReference type="Proteomes" id="UP000264179"/>
    </source>
</evidence>
<protein>
    <submittedName>
        <fullName evidence="3">Fe3+-hydroxamate ABC transporter substrate-binding protein</fullName>
    </submittedName>
</protein>
<dbReference type="EMBL" id="DPOP01000072">
    <property type="protein sequence ID" value="HCW67215.1"/>
    <property type="molecule type" value="Genomic_DNA"/>
</dbReference>
<evidence type="ECO:0000259" key="2">
    <source>
        <dbReference type="PROSITE" id="PS50983"/>
    </source>
</evidence>
<dbReference type="Proteomes" id="UP000264753">
    <property type="component" value="Unassembled WGS sequence"/>
</dbReference>
<evidence type="ECO:0000313" key="3">
    <source>
        <dbReference type="EMBL" id="HBV00278.1"/>
    </source>
</evidence>
<keyword evidence="1" id="KW-0732">Signal</keyword>
<proteinExistence type="predicted"/>
<feature type="domain" description="Fe/B12 periplasmic-binding" evidence="2">
    <location>
        <begin position="34"/>
        <end position="349"/>
    </location>
</feature>
<dbReference type="Proteomes" id="UP000264179">
    <property type="component" value="Unassembled WGS sequence"/>
</dbReference>
<evidence type="ECO:0000256" key="1">
    <source>
        <dbReference type="SAM" id="SignalP"/>
    </source>
</evidence>
<dbReference type="PANTHER" id="PTHR30535">
    <property type="entry name" value="VITAMIN B12-BINDING PROTEIN"/>
    <property type="match status" value="1"/>
</dbReference>
<evidence type="ECO:0000313" key="6">
    <source>
        <dbReference type="Proteomes" id="UP000264753"/>
    </source>
</evidence>
<accession>A0A358HYM0</accession>
<organism evidence="3 6">
    <name type="scientific">Thalassospira lucentensis</name>
    <dbReference type="NCBI Taxonomy" id="168935"/>
    <lineage>
        <taxon>Bacteria</taxon>
        <taxon>Pseudomonadati</taxon>
        <taxon>Pseudomonadota</taxon>
        <taxon>Alphaproteobacteria</taxon>
        <taxon>Rhodospirillales</taxon>
        <taxon>Thalassospiraceae</taxon>
        <taxon>Thalassospira</taxon>
    </lineage>
</organism>
<dbReference type="Pfam" id="PF01497">
    <property type="entry name" value="Peripla_BP_2"/>
    <property type="match status" value="1"/>
</dbReference>
<reference evidence="5 6" key="1">
    <citation type="journal article" date="2018" name="Nat. Biotechnol.">
        <title>A standardized bacterial taxonomy based on genome phylogeny substantially revises the tree of life.</title>
        <authorList>
            <person name="Parks D.H."/>
            <person name="Chuvochina M."/>
            <person name="Waite D.W."/>
            <person name="Rinke C."/>
            <person name="Skarshewski A."/>
            <person name="Chaumeil P.A."/>
            <person name="Hugenholtz P."/>
        </authorList>
    </citation>
    <scope>NUCLEOTIDE SEQUENCE [LARGE SCALE GENOMIC DNA]</scope>
    <source>
        <strain evidence="3">UBA8707</strain>
        <strain evidence="4">UBA9881</strain>
    </source>
</reference>
<dbReference type="SUPFAM" id="SSF53807">
    <property type="entry name" value="Helical backbone' metal receptor"/>
    <property type="match status" value="1"/>
</dbReference>
<gene>
    <name evidence="3" type="ORF">DEF21_20570</name>
    <name evidence="4" type="ORF">DHR80_08385</name>
</gene>